<dbReference type="EMBL" id="JAGIOE010000001">
    <property type="protein sequence ID" value="MBP2373830.1"/>
    <property type="molecule type" value="Genomic_DNA"/>
</dbReference>
<name>A0ABS4WCB0_9MICC</name>
<keyword evidence="4" id="KW-1185">Reference proteome</keyword>
<feature type="signal peptide" evidence="2">
    <location>
        <begin position="1"/>
        <end position="20"/>
    </location>
</feature>
<keyword evidence="2" id="KW-0732">Signal</keyword>
<accession>A0ABS4WCB0</accession>
<comment type="caution">
    <text evidence="3">The sequence shown here is derived from an EMBL/GenBank/DDBJ whole genome shotgun (WGS) entry which is preliminary data.</text>
</comment>
<feature type="compositionally biased region" description="Polar residues" evidence="1">
    <location>
        <begin position="28"/>
        <end position="42"/>
    </location>
</feature>
<reference evidence="3 4" key="1">
    <citation type="submission" date="2021-03" db="EMBL/GenBank/DDBJ databases">
        <title>Sequencing the genomes of 1000 actinobacteria strains.</title>
        <authorList>
            <person name="Klenk H.-P."/>
        </authorList>
    </citation>
    <scope>NUCLEOTIDE SEQUENCE [LARGE SCALE GENOMIC DNA]</scope>
    <source>
        <strain evidence="3 4">DSM 15454</strain>
    </source>
</reference>
<evidence type="ECO:0000256" key="1">
    <source>
        <dbReference type="SAM" id="MobiDB-lite"/>
    </source>
</evidence>
<evidence type="ECO:0008006" key="5">
    <source>
        <dbReference type="Google" id="ProtNLM"/>
    </source>
</evidence>
<feature type="region of interest" description="Disordered" evidence="1">
    <location>
        <begin position="28"/>
        <end position="49"/>
    </location>
</feature>
<gene>
    <name evidence="3" type="ORF">JOF46_001742</name>
</gene>
<sequence>MKRFSGLIAALAGLGLLLTACMPIDGNTSVPTPDESTNSTGDTYVPPVEAPREDLPLQEYSTIDLDQRIAKLPHSMAAPQIQQGSHPIDYGVPGSELVLLAEQLTASSRFALPRENPGDMVLIEVACSNSIGFEVMLFDIDGAPLGGGSSSECSPGVPNGFGIGIRGNPRLGQVQLAFDRESGMELSVVTFTRAEGQ</sequence>
<organism evidence="3 4">
    <name type="scientific">Paeniglutamicibacter psychrophenolicus</name>
    <dbReference type="NCBI Taxonomy" id="257454"/>
    <lineage>
        <taxon>Bacteria</taxon>
        <taxon>Bacillati</taxon>
        <taxon>Actinomycetota</taxon>
        <taxon>Actinomycetes</taxon>
        <taxon>Micrococcales</taxon>
        <taxon>Micrococcaceae</taxon>
        <taxon>Paeniglutamicibacter</taxon>
    </lineage>
</organism>
<dbReference type="PROSITE" id="PS51257">
    <property type="entry name" value="PROKAR_LIPOPROTEIN"/>
    <property type="match status" value="1"/>
</dbReference>
<evidence type="ECO:0000313" key="4">
    <source>
        <dbReference type="Proteomes" id="UP000766570"/>
    </source>
</evidence>
<dbReference type="Proteomes" id="UP000766570">
    <property type="component" value="Unassembled WGS sequence"/>
</dbReference>
<evidence type="ECO:0000256" key="2">
    <source>
        <dbReference type="SAM" id="SignalP"/>
    </source>
</evidence>
<proteinExistence type="predicted"/>
<feature type="chain" id="PRO_5045323972" description="DUF4352 domain-containing protein" evidence="2">
    <location>
        <begin position="21"/>
        <end position="197"/>
    </location>
</feature>
<protein>
    <recommendedName>
        <fullName evidence="5">DUF4352 domain-containing protein</fullName>
    </recommendedName>
</protein>
<dbReference type="RefSeq" id="WP_209906956.1">
    <property type="nucleotide sequence ID" value="NZ_BAAAMI010000011.1"/>
</dbReference>
<evidence type="ECO:0000313" key="3">
    <source>
        <dbReference type="EMBL" id="MBP2373830.1"/>
    </source>
</evidence>